<keyword evidence="3" id="KW-1003">Cell membrane</keyword>
<comment type="subcellular location">
    <subcellularLocation>
        <location evidence="1">Cell inner membrane</location>
        <topology evidence="1">Peripheral membrane protein</topology>
        <orientation evidence="1">Cytoplasmic side</orientation>
    </subcellularLocation>
</comment>
<dbReference type="InterPro" id="IPR011908">
    <property type="entry name" value="LipoPS_heptosylTferase-I"/>
</dbReference>
<comment type="catalytic activity">
    <reaction evidence="13">
        <text>an alpha-Kdo-(2-&gt;4)-alpha-Kdo-(2-&gt;6)-lipid A + ADP-L-glycero-beta-D-manno-heptose = an L-alpha-D-Hep-(1-&gt;5)-[alpha-Kdo-(2-&gt;4)]-alpha-Kdo-(2-&gt;6)-lipid A + ADP + H(+)</text>
        <dbReference type="Rhea" id="RHEA:74067"/>
        <dbReference type="ChEBI" id="CHEBI:15378"/>
        <dbReference type="ChEBI" id="CHEBI:61506"/>
        <dbReference type="ChEBI" id="CHEBI:176431"/>
        <dbReference type="ChEBI" id="CHEBI:193068"/>
        <dbReference type="ChEBI" id="CHEBI:456216"/>
        <dbReference type="EC" id="2.4.99.23"/>
    </reaction>
</comment>
<dbReference type="Pfam" id="PF01075">
    <property type="entry name" value="Glyco_transf_9"/>
    <property type="match status" value="1"/>
</dbReference>
<dbReference type="InterPro" id="IPR051199">
    <property type="entry name" value="LPS_LOS_Heptosyltrfase"/>
</dbReference>
<keyword evidence="7" id="KW-0448">Lipopolysaccharide biosynthesis</keyword>
<keyword evidence="8" id="KW-0472">Membrane</keyword>
<comment type="similarity">
    <text evidence="9">Belongs to the glycosyltransferase 9 family.</text>
</comment>
<evidence type="ECO:0000256" key="8">
    <source>
        <dbReference type="ARBA" id="ARBA00023136"/>
    </source>
</evidence>
<accession>Q2SN45</accession>
<dbReference type="HOGENOM" id="CLU_038371_6_0_6"/>
<evidence type="ECO:0000256" key="10">
    <source>
        <dbReference type="ARBA" id="ARBA00044041"/>
    </source>
</evidence>
<dbReference type="CAZy" id="GT9">
    <property type="family name" value="Glycosyltransferase Family 9"/>
</dbReference>
<dbReference type="SUPFAM" id="SSF53756">
    <property type="entry name" value="UDP-Glycosyltransferase/glycogen phosphorylase"/>
    <property type="match status" value="1"/>
</dbReference>
<evidence type="ECO:0000256" key="13">
    <source>
        <dbReference type="ARBA" id="ARBA00049201"/>
    </source>
</evidence>
<keyword evidence="5" id="KW-0328">Glycosyltransferase</keyword>
<comment type="pathway">
    <text evidence="2">Bacterial outer membrane biogenesis; LPS core biosynthesis.</text>
</comment>
<proteinExistence type="inferred from homology"/>
<evidence type="ECO:0000256" key="12">
    <source>
        <dbReference type="ARBA" id="ARBA00044330"/>
    </source>
</evidence>
<evidence type="ECO:0000256" key="1">
    <source>
        <dbReference type="ARBA" id="ARBA00004515"/>
    </source>
</evidence>
<dbReference type="InterPro" id="IPR002201">
    <property type="entry name" value="Glyco_trans_9"/>
</dbReference>
<gene>
    <name evidence="14" type="primary">rfaC</name>
    <name evidence="14" type="ordered locus">HCH_01047</name>
</gene>
<evidence type="ECO:0000256" key="11">
    <source>
        <dbReference type="ARBA" id="ARBA00044190"/>
    </source>
</evidence>
<sequence>MPKVLLVKMSSLGDVVHTLPAVTEAAMNVPGLQLDWVVEEAFAEIPTWHPSVNKVIPVALRRWRKNPYKALRSGEWADFGEKLRSDYDLVIDAQGLLKSAFIAKKAGTEIVGYDRTSVREPLSSAFYHRRYSVAKQMHAVERTRELFAQGLGYAKNGAPDYGLKIDATESEEPGPTVMFLHGTTWRTKHWPESFWGGLARRCREAGYNVWAAWGNEQEKERAERLKASSGVRVLPRMSLKGVAEHIAGAQVIVTVDTGLGHLAAALAKPTIALYGPTNPALTGIYGAQQTSLASSYHCAPCMRKHCRYEVLGEKFDYPPCWNDLSPDVIWERVIKLVDRERIT</sequence>
<keyword evidence="6 14" id="KW-0808">Transferase</keyword>
<evidence type="ECO:0000256" key="3">
    <source>
        <dbReference type="ARBA" id="ARBA00022475"/>
    </source>
</evidence>
<keyword evidence="4" id="KW-0997">Cell inner membrane</keyword>
<evidence type="ECO:0000313" key="15">
    <source>
        <dbReference type="Proteomes" id="UP000000238"/>
    </source>
</evidence>
<dbReference type="Gene3D" id="3.40.50.2000">
    <property type="entry name" value="Glycogen Phosphorylase B"/>
    <property type="match status" value="2"/>
</dbReference>
<dbReference type="EMBL" id="CP000155">
    <property type="protein sequence ID" value="ABC27929.1"/>
    <property type="molecule type" value="Genomic_DNA"/>
</dbReference>
<evidence type="ECO:0000256" key="6">
    <source>
        <dbReference type="ARBA" id="ARBA00022679"/>
    </source>
</evidence>
<dbReference type="GO" id="GO:0009244">
    <property type="term" value="P:lipopolysaccharide core region biosynthetic process"/>
    <property type="evidence" value="ECO:0007669"/>
    <property type="project" value="InterPro"/>
</dbReference>
<evidence type="ECO:0000256" key="7">
    <source>
        <dbReference type="ARBA" id="ARBA00022985"/>
    </source>
</evidence>
<evidence type="ECO:0000256" key="2">
    <source>
        <dbReference type="ARBA" id="ARBA00004713"/>
    </source>
</evidence>
<reference evidence="14 15" key="1">
    <citation type="journal article" date="2005" name="Nucleic Acids Res.">
        <title>Genomic blueprint of Hahella chejuensis, a marine microbe producing an algicidal agent.</title>
        <authorList>
            <person name="Jeong H."/>
            <person name="Yim J.H."/>
            <person name="Lee C."/>
            <person name="Choi S.-H."/>
            <person name="Park Y.K."/>
            <person name="Yoon S.H."/>
            <person name="Hur C.-G."/>
            <person name="Kang H.-Y."/>
            <person name="Kim D."/>
            <person name="Lee H.H."/>
            <person name="Park K.H."/>
            <person name="Park S.-H."/>
            <person name="Park H.-S."/>
            <person name="Lee H.K."/>
            <person name="Oh T.K."/>
            <person name="Kim J.F."/>
        </authorList>
    </citation>
    <scope>NUCLEOTIDE SEQUENCE [LARGE SCALE GENOMIC DNA]</scope>
    <source>
        <strain evidence="14 15">KCTC 2396</strain>
    </source>
</reference>
<name>Q2SN45_HAHCH</name>
<protein>
    <recommendedName>
        <fullName evidence="11">Lipopolysaccharide heptosyltransferase 1</fullName>
        <ecNumber evidence="10">2.4.99.23</ecNumber>
    </recommendedName>
    <alternativeName>
        <fullName evidence="12">ADP-heptose:lipopolysaccharide heptosyltransferase I</fullName>
    </alternativeName>
</protein>
<dbReference type="PANTHER" id="PTHR30160:SF19">
    <property type="entry name" value="LIPOPOLYSACCHARIDE HEPTOSYLTRANSFERASE 1"/>
    <property type="match status" value="1"/>
</dbReference>
<dbReference type="KEGG" id="hch:HCH_01047"/>
<dbReference type="Proteomes" id="UP000000238">
    <property type="component" value="Chromosome"/>
</dbReference>
<dbReference type="GO" id="GO:0005886">
    <property type="term" value="C:plasma membrane"/>
    <property type="evidence" value="ECO:0007669"/>
    <property type="project" value="UniProtKB-SubCell"/>
</dbReference>
<dbReference type="NCBIfam" id="TIGR02193">
    <property type="entry name" value="heptsyl_trn_I"/>
    <property type="match status" value="1"/>
</dbReference>
<dbReference type="GO" id="GO:0008713">
    <property type="term" value="F:ADP-heptose-lipopolysaccharide heptosyltransferase activity"/>
    <property type="evidence" value="ECO:0007669"/>
    <property type="project" value="TreeGrafter"/>
</dbReference>
<dbReference type="STRING" id="349521.HCH_01047"/>
<dbReference type="GO" id="GO:0005829">
    <property type="term" value="C:cytosol"/>
    <property type="evidence" value="ECO:0007669"/>
    <property type="project" value="TreeGrafter"/>
</dbReference>
<evidence type="ECO:0000256" key="5">
    <source>
        <dbReference type="ARBA" id="ARBA00022676"/>
    </source>
</evidence>
<dbReference type="PANTHER" id="PTHR30160">
    <property type="entry name" value="TETRAACYLDISACCHARIDE 4'-KINASE-RELATED"/>
    <property type="match status" value="1"/>
</dbReference>
<evidence type="ECO:0000313" key="14">
    <source>
        <dbReference type="EMBL" id="ABC27929.1"/>
    </source>
</evidence>
<evidence type="ECO:0000256" key="9">
    <source>
        <dbReference type="ARBA" id="ARBA00043995"/>
    </source>
</evidence>
<dbReference type="AlphaFoldDB" id="Q2SN45"/>
<dbReference type="eggNOG" id="COG0859">
    <property type="taxonomic scope" value="Bacteria"/>
</dbReference>
<keyword evidence="15" id="KW-1185">Reference proteome</keyword>
<dbReference type="CDD" id="cd03789">
    <property type="entry name" value="GT9_LPS_heptosyltransferase"/>
    <property type="match status" value="1"/>
</dbReference>
<organism evidence="14 15">
    <name type="scientific">Hahella chejuensis (strain KCTC 2396)</name>
    <dbReference type="NCBI Taxonomy" id="349521"/>
    <lineage>
        <taxon>Bacteria</taxon>
        <taxon>Pseudomonadati</taxon>
        <taxon>Pseudomonadota</taxon>
        <taxon>Gammaproteobacteria</taxon>
        <taxon>Oceanospirillales</taxon>
        <taxon>Hahellaceae</taxon>
        <taxon>Hahella</taxon>
    </lineage>
</organism>
<dbReference type="EC" id="2.4.99.23" evidence="10"/>
<evidence type="ECO:0000256" key="4">
    <source>
        <dbReference type="ARBA" id="ARBA00022519"/>
    </source>
</evidence>